<dbReference type="EMBL" id="CAJOBC010005340">
    <property type="protein sequence ID" value="CAF3860546.1"/>
    <property type="molecule type" value="Genomic_DNA"/>
</dbReference>
<evidence type="ECO:0000313" key="6">
    <source>
        <dbReference type="EMBL" id="CAF1095071.1"/>
    </source>
</evidence>
<dbReference type="SMART" id="SM00408">
    <property type="entry name" value="IGc2"/>
    <property type="match status" value="1"/>
</dbReference>
<proteinExistence type="predicted"/>
<evidence type="ECO:0000256" key="1">
    <source>
        <dbReference type="ARBA" id="ARBA00022729"/>
    </source>
</evidence>
<dbReference type="SMART" id="SM00409">
    <property type="entry name" value="IG"/>
    <property type="match status" value="1"/>
</dbReference>
<organism evidence="6 8">
    <name type="scientific">Didymodactylos carnosus</name>
    <dbReference type="NCBI Taxonomy" id="1234261"/>
    <lineage>
        <taxon>Eukaryota</taxon>
        <taxon>Metazoa</taxon>
        <taxon>Spiralia</taxon>
        <taxon>Gnathifera</taxon>
        <taxon>Rotifera</taxon>
        <taxon>Eurotatoria</taxon>
        <taxon>Bdelloidea</taxon>
        <taxon>Philodinida</taxon>
        <taxon>Philodinidae</taxon>
        <taxon>Didymodactylos</taxon>
    </lineage>
</organism>
<dbReference type="InterPro" id="IPR036179">
    <property type="entry name" value="Ig-like_dom_sf"/>
</dbReference>
<keyword evidence="1" id="KW-0732">Signal</keyword>
<dbReference type="GO" id="GO:0043005">
    <property type="term" value="C:neuron projection"/>
    <property type="evidence" value="ECO:0007669"/>
    <property type="project" value="TreeGrafter"/>
</dbReference>
<keyword evidence="2" id="KW-0677">Repeat</keyword>
<dbReference type="AlphaFoldDB" id="A0A814NPD4"/>
<keyword evidence="3" id="KW-1015">Disulfide bond</keyword>
<dbReference type="InterPro" id="IPR013783">
    <property type="entry name" value="Ig-like_fold"/>
</dbReference>
<dbReference type="OrthoDB" id="6159398at2759"/>
<dbReference type="InterPro" id="IPR007110">
    <property type="entry name" value="Ig-like_dom"/>
</dbReference>
<evidence type="ECO:0000259" key="5">
    <source>
        <dbReference type="PROSITE" id="PS50835"/>
    </source>
</evidence>
<evidence type="ECO:0000256" key="4">
    <source>
        <dbReference type="ARBA" id="ARBA00023319"/>
    </source>
</evidence>
<accession>A0A814NPD4</accession>
<comment type="caution">
    <text evidence="6">The sequence shown here is derived from an EMBL/GenBank/DDBJ whole genome shotgun (WGS) entry which is preliminary data.</text>
</comment>
<evidence type="ECO:0000313" key="8">
    <source>
        <dbReference type="Proteomes" id="UP000663829"/>
    </source>
</evidence>
<keyword evidence="8" id="KW-1185">Reference proteome</keyword>
<evidence type="ECO:0000313" key="7">
    <source>
        <dbReference type="EMBL" id="CAF3860546.1"/>
    </source>
</evidence>
<dbReference type="Gene3D" id="2.60.40.10">
    <property type="entry name" value="Immunoglobulins"/>
    <property type="match status" value="1"/>
</dbReference>
<evidence type="ECO:0000256" key="3">
    <source>
        <dbReference type="ARBA" id="ARBA00023157"/>
    </source>
</evidence>
<feature type="domain" description="Ig-like" evidence="5">
    <location>
        <begin position="11"/>
        <end position="108"/>
    </location>
</feature>
<dbReference type="EMBL" id="CAJNOQ010005338">
    <property type="protein sequence ID" value="CAF1095071.1"/>
    <property type="molecule type" value="Genomic_DNA"/>
</dbReference>
<dbReference type="PROSITE" id="PS50835">
    <property type="entry name" value="IG_LIKE"/>
    <property type="match status" value="1"/>
</dbReference>
<dbReference type="Proteomes" id="UP000663829">
    <property type="component" value="Unassembled WGS sequence"/>
</dbReference>
<name>A0A814NPD4_9BILA</name>
<evidence type="ECO:0000256" key="2">
    <source>
        <dbReference type="ARBA" id="ARBA00022737"/>
    </source>
</evidence>
<dbReference type="InterPro" id="IPR003598">
    <property type="entry name" value="Ig_sub2"/>
</dbReference>
<dbReference type="InterPro" id="IPR051170">
    <property type="entry name" value="Neural/epithelial_adhesion"/>
</dbReference>
<protein>
    <recommendedName>
        <fullName evidence="5">Ig-like domain-containing protein</fullName>
    </recommendedName>
</protein>
<keyword evidence="4" id="KW-0393">Immunoglobulin domain</keyword>
<dbReference type="Pfam" id="PF13927">
    <property type="entry name" value="Ig_3"/>
    <property type="match status" value="1"/>
</dbReference>
<reference evidence="6" key="1">
    <citation type="submission" date="2021-02" db="EMBL/GenBank/DDBJ databases">
        <authorList>
            <person name="Nowell W R."/>
        </authorList>
    </citation>
    <scope>NUCLEOTIDE SEQUENCE</scope>
</reference>
<dbReference type="Proteomes" id="UP000681722">
    <property type="component" value="Unassembled WGS sequence"/>
</dbReference>
<gene>
    <name evidence="6" type="ORF">GPM918_LOCUS18463</name>
    <name evidence="7" type="ORF">SRO942_LOCUS18465</name>
</gene>
<dbReference type="SUPFAM" id="SSF48726">
    <property type="entry name" value="Immunoglobulin"/>
    <property type="match status" value="1"/>
</dbReference>
<dbReference type="InterPro" id="IPR003599">
    <property type="entry name" value="Ig_sub"/>
</dbReference>
<sequence length="234" mass="27083">MKDIMSNLVAPSIQANPILVYNSIGKQGNLRCIAEAPPDTTITWKKIDDSSLNIIDQHSTRFWQSQHGHSDTFHATLNIKDIQQEDFGFYVCIAESVAGRSNSTVELKEHRRASSTRRTIRLNSILSTSDHLLGETLFVNNNSFSFQSTNFIISTQNNKIGDFMLQQQHHHKQKLSSYYNQTRMPLLKRNQQQNKVHEETISSWSDTMSFEKRTHRNKKFLTKKSISFKFLYGR</sequence>
<dbReference type="PANTHER" id="PTHR12231">
    <property type="entry name" value="CTX-RELATED TYPE I TRANSMEMBRANE PROTEIN"/>
    <property type="match status" value="1"/>
</dbReference>
<dbReference type="PANTHER" id="PTHR12231:SF269">
    <property type="entry name" value="FASCILIN 2-LIKE PROTEIN"/>
    <property type="match status" value="1"/>
</dbReference>